<dbReference type="RefSeq" id="WP_145789563.1">
    <property type="nucleotide sequence ID" value="NZ_BAAABR010000089.1"/>
</dbReference>
<keyword evidence="4" id="KW-1185">Reference proteome</keyword>
<dbReference type="EMBL" id="VIVR01000001">
    <property type="protein sequence ID" value="TWE17036.1"/>
    <property type="molecule type" value="Genomic_DNA"/>
</dbReference>
<dbReference type="Pfam" id="PF10138">
    <property type="entry name" value="vWA-TerF-like"/>
    <property type="match status" value="1"/>
</dbReference>
<dbReference type="InterPro" id="IPR019303">
    <property type="entry name" value="vWA_TerF_C"/>
</dbReference>
<proteinExistence type="predicted"/>
<dbReference type="Gene3D" id="3.40.50.410">
    <property type="entry name" value="von Willebrand factor, type A domain"/>
    <property type="match status" value="1"/>
</dbReference>
<feature type="domain" description="VWFA" evidence="2">
    <location>
        <begin position="50"/>
        <end position="225"/>
    </location>
</feature>
<dbReference type="AlphaFoldDB" id="A0A561EN41"/>
<comment type="caution">
    <text evidence="3">The sequence shown here is derived from an EMBL/GenBank/DDBJ whole genome shotgun (WGS) entry which is preliminary data.</text>
</comment>
<dbReference type="CDD" id="cd00198">
    <property type="entry name" value="vWFA"/>
    <property type="match status" value="1"/>
</dbReference>
<sequence>MGIFARRNTSTPSSTTPVTADTVAEHAPDLVSLVKTAGVSLTKRGLGSERAAVYLVLDHSGSMQWYYDQGTVQNLAEQALGLAVNLDDDGTVPVVFFNDTAYKPQDARIGAHHGIIDALRRSGNVKWGGTRYAPAMRRVIDAHRGQATPAFVIFQTDGACSDQDETAELLHESAAMPIFWQFVGFGSQDSIEFTFLRTLNQLRGRVVDNAGFCAAGPDPRQLTDADLYDRLLDEYPQWLAAARTAGIVQ</sequence>
<dbReference type="SUPFAM" id="SSF53300">
    <property type="entry name" value="vWA-like"/>
    <property type="match status" value="1"/>
</dbReference>
<dbReference type="InterPro" id="IPR002035">
    <property type="entry name" value="VWF_A"/>
</dbReference>
<dbReference type="InterPro" id="IPR036465">
    <property type="entry name" value="vWFA_dom_sf"/>
</dbReference>
<gene>
    <name evidence="3" type="ORF">FB465_2040</name>
</gene>
<evidence type="ECO:0000313" key="3">
    <source>
        <dbReference type="EMBL" id="TWE17036.1"/>
    </source>
</evidence>
<organism evidence="3 4">
    <name type="scientific">Kitasatospora atroaurantiaca</name>
    <dbReference type="NCBI Taxonomy" id="285545"/>
    <lineage>
        <taxon>Bacteria</taxon>
        <taxon>Bacillati</taxon>
        <taxon>Actinomycetota</taxon>
        <taxon>Actinomycetes</taxon>
        <taxon>Kitasatosporales</taxon>
        <taxon>Streptomycetaceae</taxon>
        <taxon>Kitasatospora</taxon>
    </lineage>
</organism>
<dbReference type="Proteomes" id="UP000318416">
    <property type="component" value="Unassembled WGS sequence"/>
</dbReference>
<name>A0A561EN41_9ACTN</name>
<dbReference type="SMART" id="SM00327">
    <property type="entry name" value="VWA"/>
    <property type="match status" value="1"/>
</dbReference>
<dbReference type="OrthoDB" id="5756874at2"/>
<feature type="region of interest" description="Disordered" evidence="1">
    <location>
        <begin position="1"/>
        <end position="21"/>
    </location>
</feature>
<evidence type="ECO:0000259" key="2">
    <source>
        <dbReference type="SMART" id="SM00327"/>
    </source>
</evidence>
<feature type="compositionally biased region" description="Low complexity" evidence="1">
    <location>
        <begin position="9"/>
        <end position="21"/>
    </location>
</feature>
<protein>
    <submittedName>
        <fullName evidence="3">TerF-like vWA domain-containing protein</fullName>
    </submittedName>
</protein>
<evidence type="ECO:0000313" key="4">
    <source>
        <dbReference type="Proteomes" id="UP000318416"/>
    </source>
</evidence>
<reference evidence="3 4" key="1">
    <citation type="submission" date="2019-06" db="EMBL/GenBank/DDBJ databases">
        <title>Sequencing the genomes of 1000 actinobacteria strains.</title>
        <authorList>
            <person name="Klenk H.-P."/>
        </authorList>
    </citation>
    <scope>NUCLEOTIDE SEQUENCE [LARGE SCALE GENOMIC DNA]</scope>
    <source>
        <strain evidence="3 4">DSM 41649</strain>
    </source>
</reference>
<accession>A0A561EN41</accession>
<evidence type="ECO:0000256" key="1">
    <source>
        <dbReference type="SAM" id="MobiDB-lite"/>
    </source>
</evidence>